<reference evidence="1 2" key="1">
    <citation type="submission" date="2015-06" db="EMBL/GenBank/DDBJ databases">
        <title>Draft genome sequence of an Antarctic Pseudomonas sp. strain KG01 with full potential for biotechnological applications.</title>
        <authorList>
            <person name="Pavlov M.S."/>
            <person name="Lira F."/>
            <person name="Martinez J.L."/>
            <person name="Marshall S.H."/>
        </authorList>
    </citation>
    <scope>NUCLEOTIDE SEQUENCE [LARGE SCALE GENOMIC DNA]</scope>
    <source>
        <strain evidence="1 2">KG01</strain>
    </source>
</reference>
<dbReference type="EMBL" id="LFMW01000013">
    <property type="protein sequence ID" value="KMT53739.1"/>
    <property type="molecule type" value="Genomic_DNA"/>
</dbReference>
<name>A0A0J8FYF8_9PSED</name>
<accession>A0A0J8FYF8</accession>
<evidence type="ECO:0000313" key="1">
    <source>
        <dbReference type="EMBL" id="KMT53739.1"/>
    </source>
</evidence>
<keyword evidence="2" id="KW-1185">Reference proteome</keyword>
<dbReference type="AlphaFoldDB" id="A0A0J8FYF8"/>
<gene>
    <name evidence="1" type="ORF">ACR52_20435</name>
</gene>
<organism evidence="1 2">
    <name type="scientific">Pseudomonas fildesensis</name>
    <dbReference type="NCBI Taxonomy" id="1674920"/>
    <lineage>
        <taxon>Bacteria</taxon>
        <taxon>Pseudomonadati</taxon>
        <taxon>Pseudomonadota</taxon>
        <taxon>Gammaproteobacteria</taxon>
        <taxon>Pseudomonadales</taxon>
        <taxon>Pseudomonadaceae</taxon>
        <taxon>Pseudomonas</taxon>
    </lineage>
</organism>
<dbReference type="RefSeq" id="WP_048728646.1">
    <property type="nucleotide sequence ID" value="NZ_LFMW01000013.1"/>
</dbReference>
<dbReference type="PATRIC" id="fig|1674920.3.peg.2484"/>
<proteinExistence type="predicted"/>
<evidence type="ECO:0000313" key="2">
    <source>
        <dbReference type="Proteomes" id="UP000037551"/>
    </source>
</evidence>
<sequence length="586" mass="65296">MTTGRKKHQLDPIDIPLMFPRIEDDLERADGGVGRLHVTRDLVVYVTYPFDVSVGTTFQLIWQGAAPVGFYLVREGDLPRTRYPLTVPSNVIRERWADPVYCKIIPSNDEPQQTPPLRLRVNLQRPGGKAPEPTEEGHRGLVFDLEPEVALEGVDETKAKQGVVVTCRKWENMAVYDLLTLTWGSQRINHLVLLDEVDKDINIMVRPEIISAAGDNKMLPVGMTVTGPTGNLPDENARWSVISHVPVHAQSRRMDSPWIDKPVTESKIDLAEIGNDAVRIGIHVNSDNYERYTHIHFFWIGTPAEGGPIAHSETREITGARSHYFEVPNGLLSAIAKGSAITYYTLDSPDEDSDRSNYRHMTVDGEIIQWLPPTVESDSDGQVDPDLPKVEIYIPIQSGWQSFEALDLTLLASGVGGTIEHHIGIDLGELSPGEEQLTVVLEGDDLKRFKGRLAELFYSATKNGERPRESLRRSLRIGDLQPDMSAPVVQDERDGELHLDKVSPFGTPIHAPFSDVEFGDWITLCIKGVHSVDLPKQVNIGGVAVSFDVLPQDLTPNRGEDTSIYYTLKRGSLPERYSLTTPLHIV</sequence>
<dbReference type="OrthoDB" id="6845417at2"/>
<dbReference type="Proteomes" id="UP000037551">
    <property type="component" value="Unassembled WGS sequence"/>
</dbReference>
<dbReference type="STRING" id="1674920.ACR52_20435"/>
<comment type="caution">
    <text evidence="1">The sequence shown here is derived from an EMBL/GenBank/DDBJ whole genome shotgun (WGS) entry which is preliminary data.</text>
</comment>
<protein>
    <submittedName>
        <fullName evidence="1">Uncharacterized protein</fullName>
    </submittedName>
</protein>